<dbReference type="OrthoDB" id="231241at2"/>
<feature type="compositionally biased region" description="Low complexity" evidence="1">
    <location>
        <begin position="1139"/>
        <end position="1156"/>
    </location>
</feature>
<dbReference type="Pfam" id="PF13290">
    <property type="entry name" value="CHB_HEX_C_1"/>
    <property type="match status" value="1"/>
</dbReference>
<dbReference type="PANTHER" id="PTHR22925">
    <property type="entry name" value="GLYCOSYL HYDROLASE 43 FAMILY MEMBER"/>
    <property type="match status" value="1"/>
</dbReference>
<keyword evidence="2" id="KW-0472">Membrane</keyword>
<feature type="region of interest" description="Disordered" evidence="1">
    <location>
        <begin position="1"/>
        <end position="31"/>
    </location>
</feature>
<dbReference type="HOGENOM" id="CLU_271143_0_0_11"/>
<keyword evidence="2" id="KW-1133">Transmembrane helix</keyword>
<name>D1BKC2_SANKS</name>
<feature type="transmembrane region" description="Helical" evidence="2">
    <location>
        <begin position="1156"/>
        <end position="1182"/>
    </location>
</feature>
<keyword evidence="2" id="KW-0812">Transmembrane</keyword>
<feature type="domain" description="F5/8 type C" evidence="3">
    <location>
        <begin position="750"/>
        <end position="906"/>
    </location>
</feature>
<evidence type="ECO:0000313" key="5">
    <source>
        <dbReference type="Proteomes" id="UP000000322"/>
    </source>
</evidence>
<sequence length="1197" mass="124451">MTTTSPRSPHPPRPSHFPPAPARSSGLHRGRRHAALATLTAAALALTLATPAAGAGATLTASRATASTTTGLALAADADAPTALARPVVLATYADEAPALPAQVEVTTGGGTTRLADVVWDVDDYVFDAHYRSVAVTGTVEETLPVEAQVEVVPRGVEYFVDSGAVTSTPPFDAVAALAGSAGDGTLRHTVADQRATTGWGYVNDGDTSVGVRASTNPLDKDAGGLWARGSGAGAQPIVYRLPLEAGEHTVTAGFREWWSGPRTMSVTLVSPSGQRSVVSPSVVVSNAAGRTTAMVSATVTVDEPGVSELRVERAAGSEAPTLGWFAVAAGRVDVDTAPVVVAAPTITPGDGAYSTAQTVTVASPTAGASVYVTTDGSDPSRSNGSLYTEPFVLDSTTTVKARAYRNGTASAVATSRLSIELVPEDGYEAVPVGRTWFDTAGNPIQAHGGGFLEKDGWYYWVGENKAHDGAVLLGVSLYRSQDLKNWEYVKELVTQDSAPELKDSKWERPKLVYNAKTDMFVLWGHWERAGDYSASHLVVATSPTVDGDYTFVKHFRPGVGEVTTEHEDPTYTGGDGLWGYGSRDFTVFKDPDSDKAYLLSSEDHTSMRLYPLTDDYADVDWEASFPVFEGQGREAPAVVKIGEYYLAFTSGQSGWYPNQTRVAWTKDIADPDGWSEPVLVGNNTSFYSQPTNIMTIDRQDGGREYVYMGDRWNSKKLGTSTYVWLPLSIDPADPSTVSLDYRPAWSLDSATGAIDYPEDVLVSEGKPVTADAVDEAHAASVANDGEYTNTATWGDSSAYFQPTGVPFSWTVDLEEVQDLSRVDLSFRSYNGSEAYHGYTVSGSVDGTTWTQLVGQLGNTTVGFTSDPLAGQYRYVRLDVAQVVNSHNGNAAAWAAGLVEVQVYAHEEEAQAAETVTIDLPEPAASGWHTTAPVLTVSRDDGQAGPQEDDVAQAAEGAVVAAAAGPGAEYRLDGGPWTVYSEPVVVGDGARVVEARATDDGVPSTAVSRADVAVDTTAPTVALVVDDARLLTVEATDATSGVARVEVSFDGADWVALVAPVQLDDAATVVRARAVDVAGLVSLVGEASVPAAVVDPEPTVDPTDGPTTPGEPTAPPTDPGTGAVGGGGQGTVGSGTVGSGTVDATPGATTSTTSGLAATGASVVVAALAALLLAAAGALVVARRRAPGSTPEAGSRG</sequence>
<evidence type="ECO:0000259" key="3">
    <source>
        <dbReference type="PROSITE" id="PS50022"/>
    </source>
</evidence>
<evidence type="ECO:0000256" key="2">
    <source>
        <dbReference type="SAM" id="Phobius"/>
    </source>
</evidence>
<reference evidence="4 5" key="1">
    <citation type="journal article" date="2009" name="Stand. Genomic Sci.">
        <title>Complete genome sequence of Sanguibacter keddieii type strain (ST-74).</title>
        <authorList>
            <person name="Ivanova N."/>
            <person name="Sikorski J."/>
            <person name="Sims D."/>
            <person name="Brettin T."/>
            <person name="Detter J.C."/>
            <person name="Han C."/>
            <person name="Lapidus A."/>
            <person name="Copeland A."/>
            <person name="Glavina Del Rio T."/>
            <person name="Nolan M."/>
            <person name="Chen F."/>
            <person name="Lucas S."/>
            <person name="Tice H."/>
            <person name="Cheng J.F."/>
            <person name="Bruce D."/>
            <person name="Goodwin L."/>
            <person name="Pitluck S."/>
            <person name="Pati A."/>
            <person name="Mavromatis K."/>
            <person name="Chen A."/>
            <person name="Palaniappan K."/>
            <person name="D'haeseleer P."/>
            <person name="Chain P."/>
            <person name="Bristow J."/>
            <person name="Eisen J.A."/>
            <person name="Markowitz V."/>
            <person name="Hugenholtz P."/>
            <person name="Goker M."/>
            <person name="Pukall R."/>
            <person name="Klenk H.P."/>
            <person name="Kyrpides N.C."/>
        </authorList>
    </citation>
    <scope>NUCLEOTIDE SEQUENCE [LARGE SCALE GENOMIC DNA]</scope>
    <source>
        <strain evidence="5">ATCC 51767 / DSM 10542 / NCFB 3025 / ST-74</strain>
    </source>
</reference>
<dbReference type="AlphaFoldDB" id="D1BKC2"/>
<organism evidence="4 5">
    <name type="scientific">Sanguibacter keddieii (strain ATCC 51767 / DSM 10542 / NCFB 3025 / ST-74)</name>
    <dbReference type="NCBI Taxonomy" id="446469"/>
    <lineage>
        <taxon>Bacteria</taxon>
        <taxon>Bacillati</taxon>
        <taxon>Actinomycetota</taxon>
        <taxon>Actinomycetes</taxon>
        <taxon>Micrococcales</taxon>
        <taxon>Sanguibacteraceae</taxon>
        <taxon>Sanguibacter</taxon>
    </lineage>
</organism>
<feature type="compositionally biased region" description="Low complexity" evidence="1">
    <location>
        <begin position="1092"/>
        <end position="1111"/>
    </location>
</feature>
<dbReference type="KEGG" id="ske:Sked_04330"/>
<dbReference type="Proteomes" id="UP000000322">
    <property type="component" value="Chromosome"/>
</dbReference>
<feature type="compositionally biased region" description="Gly residues" evidence="1">
    <location>
        <begin position="1122"/>
        <end position="1138"/>
    </location>
</feature>
<dbReference type="InterPro" id="IPR023296">
    <property type="entry name" value="Glyco_hydro_beta-prop_sf"/>
</dbReference>
<dbReference type="CAZy" id="GH43">
    <property type="family name" value="Glycoside Hydrolase Family 43"/>
</dbReference>
<dbReference type="CDD" id="cd18822">
    <property type="entry name" value="GH43_CtGH43-like"/>
    <property type="match status" value="1"/>
</dbReference>
<dbReference type="EMBL" id="CP001819">
    <property type="protein sequence ID" value="ACZ20399.1"/>
    <property type="molecule type" value="Genomic_DNA"/>
</dbReference>
<protein>
    <submittedName>
        <fullName evidence="4">Carbohydrate-binding protein with Ig-like domain and F5/8 type C domain</fullName>
    </submittedName>
</protein>
<dbReference type="SUPFAM" id="SSF49785">
    <property type="entry name" value="Galactose-binding domain-like"/>
    <property type="match status" value="1"/>
</dbReference>
<dbReference type="Pfam" id="PF00754">
    <property type="entry name" value="F5_F8_type_C"/>
    <property type="match status" value="1"/>
</dbReference>
<feature type="region of interest" description="Disordered" evidence="1">
    <location>
        <begin position="1092"/>
        <end position="1156"/>
    </location>
</feature>
<dbReference type="STRING" id="446469.Sked_04330"/>
<dbReference type="PROSITE" id="PS50022">
    <property type="entry name" value="FA58C_3"/>
    <property type="match status" value="1"/>
</dbReference>
<dbReference type="InterPro" id="IPR059177">
    <property type="entry name" value="GH29D-like_dom"/>
</dbReference>
<dbReference type="InterPro" id="IPR000421">
    <property type="entry name" value="FA58C"/>
</dbReference>
<dbReference type="CAZy" id="CBM32">
    <property type="family name" value="Carbohydrate-Binding Module Family 32"/>
</dbReference>
<keyword evidence="5" id="KW-1185">Reference proteome</keyword>
<dbReference type="eggNOG" id="COG3507">
    <property type="taxonomic scope" value="Bacteria"/>
</dbReference>
<dbReference type="InterPro" id="IPR008979">
    <property type="entry name" value="Galactose-bd-like_sf"/>
</dbReference>
<evidence type="ECO:0000313" key="4">
    <source>
        <dbReference type="EMBL" id="ACZ20399.1"/>
    </source>
</evidence>
<dbReference type="PANTHER" id="PTHR22925:SF3">
    <property type="entry name" value="GLYCOSYL HYDROLASE FAMILY PROTEIN 43"/>
    <property type="match status" value="1"/>
</dbReference>
<dbReference type="Gene3D" id="2.115.10.20">
    <property type="entry name" value="Glycosyl hydrolase domain, family 43"/>
    <property type="match status" value="1"/>
</dbReference>
<feature type="compositionally biased region" description="Pro residues" evidence="1">
    <location>
        <begin position="8"/>
        <end position="21"/>
    </location>
</feature>
<dbReference type="RefSeq" id="WP_012865468.1">
    <property type="nucleotide sequence ID" value="NC_013521.1"/>
</dbReference>
<accession>D1BKC2</accession>
<evidence type="ECO:0000256" key="1">
    <source>
        <dbReference type="SAM" id="MobiDB-lite"/>
    </source>
</evidence>
<dbReference type="Gene3D" id="2.60.120.260">
    <property type="entry name" value="Galactose-binding domain-like"/>
    <property type="match status" value="1"/>
</dbReference>
<proteinExistence type="predicted"/>
<gene>
    <name evidence="4" type="ordered locus">Sked_04330</name>
</gene>
<dbReference type="SUPFAM" id="SSF75005">
    <property type="entry name" value="Arabinanase/levansucrase/invertase"/>
    <property type="match status" value="1"/>
</dbReference>